<reference evidence="1 2" key="1">
    <citation type="submission" date="2019-12" db="EMBL/GenBank/DDBJ databases">
        <title>Novel species isolated from a subtropical stream in China.</title>
        <authorList>
            <person name="Lu H."/>
        </authorList>
    </citation>
    <scope>NUCLEOTIDE SEQUENCE [LARGE SCALE GENOMIC DNA]</scope>
    <source>
        <strain evidence="1 2">FT127W</strain>
    </source>
</reference>
<organism evidence="1 2">
    <name type="scientific">Pseudoduganella aquatica</name>
    <dbReference type="NCBI Taxonomy" id="2660641"/>
    <lineage>
        <taxon>Bacteria</taxon>
        <taxon>Pseudomonadati</taxon>
        <taxon>Pseudomonadota</taxon>
        <taxon>Betaproteobacteria</taxon>
        <taxon>Burkholderiales</taxon>
        <taxon>Oxalobacteraceae</taxon>
        <taxon>Telluria group</taxon>
        <taxon>Pseudoduganella</taxon>
    </lineage>
</organism>
<proteinExistence type="predicted"/>
<keyword evidence="2" id="KW-1185">Reference proteome</keyword>
<comment type="caution">
    <text evidence="1">The sequence shown here is derived from an EMBL/GenBank/DDBJ whole genome shotgun (WGS) entry which is preliminary data.</text>
</comment>
<name>A0A7X4KKJ9_9BURK</name>
<dbReference type="Proteomes" id="UP000450676">
    <property type="component" value="Unassembled WGS sequence"/>
</dbReference>
<sequence>MKTGTIQHATFRNFMIEATAVKMGTLWRPQCRISRGNRKTSWSTPRADAFADSALAVDAAIRYAKQEIQRGWGSCFA</sequence>
<dbReference type="EMBL" id="WWCU01000002">
    <property type="protein sequence ID" value="MYN06177.1"/>
    <property type="molecule type" value="Genomic_DNA"/>
</dbReference>
<dbReference type="AlphaFoldDB" id="A0A7X4KKJ9"/>
<accession>A0A7X4KKJ9</accession>
<protein>
    <submittedName>
        <fullName evidence="1">Uncharacterized protein</fullName>
    </submittedName>
</protein>
<dbReference type="RefSeq" id="WP_161070568.1">
    <property type="nucleotide sequence ID" value="NZ_CP086370.1"/>
</dbReference>
<evidence type="ECO:0000313" key="2">
    <source>
        <dbReference type="Proteomes" id="UP000450676"/>
    </source>
</evidence>
<gene>
    <name evidence="1" type="ORF">GTP77_02375</name>
</gene>
<evidence type="ECO:0000313" key="1">
    <source>
        <dbReference type="EMBL" id="MYN06177.1"/>
    </source>
</evidence>